<dbReference type="SUPFAM" id="SSF46785">
    <property type="entry name" value="Winged helix' DNA-binding domain"/>
    <property type="match status" value="1"/>
</dbReference>
<dbReference type="InterPro" id="IPR036390">
    <property type="entry name" value="WH_DNA-bd_sf"/>
</dbReference>
<dbReference type="PROSITE" id="PS50995">
    <property type="entry name" value="HTH_MARR_2"/>
    <property type="match status" value="1"/>
</dbReference>
<feature type="domain" description="HTH marR-type" evidence="1">
    <location>
        <begin position="27"/>
        <end position="162"/>
    </location>
</feature>
<dbReference type="RefSeq" id="WP_179444498.1">
    <property type="nucleotide sequence ID" value="NZ_JACBZS010000001.1"/>
</dbReference>
<organism evidence="2 3">
    <name type="scientific">Naumannella cuiyingiana</name>
    <dbReference type="NCBI Taxonomy" id="1347891"/>
    <lineage>
        <taxon>Bacteria</taxon>
        <taxon>Bacillati</taxon>
        <taxon>Actinomycetota</taxon>
        <taxon>Actinomycetes</taxon>
        <taxon>Propionibacteriales</taxon>
        <taxon>Propionibacteriaceae</taxon>
        <taxon>Naumannella</taxon>
    </lineage>
</organism>
<dbReference type="GO" id="GO:0006950">
    <property type="term" value="P:response to stress"/>
    <property type="evidence" value="ECO:0007669"/>
    <property type="project" value="TreeGrafter"/>
</dbReference>
<name>A0A7Z0D871_9ACTN</name>
<evidence type="ECO:0000259" key="1">
    <source>
        <dbReference type="PROSITE" id="PS50995"/>
    </source>
</evidence>
<evidence type="ECO:0000313" key="3">
    <source>
        <dbReference type="Proteomes" id="UP000527616"/>
    </source>
</evidence>
<keyword evidence="3" id="KW-1185">Reference proteome</keyword>
<dbReference type="Gene3D" id="1.10.10.10">
    <property type="entry name" value="Winged helix-like DNA-binding domain superfamily/Winged helix DNA-binding domain"/>
    <property type="match status" value="1"/>
</dbReference>
<evidence type="ECO:0000313" key="2">
    <source>
        <dbReference type="EMBL" id="NYI70554.1"/>
    </source>
</evidence>
<protein>
    <submittedName>
        <fullName evidence="2">DNA-binding MarR family transcriptional regulator</fullName>
    </submittedName>
</protein>
<dbReference type="EMBL" id="JACBZS010000001">
    <property type="protein sequence ID" value="NYI70554.1"/>
    <property type="molecule type" value="Genomic_DNA"/>
</dbReference>
<dbReference type="PANTHER" id="PTHR33164:SF104">
    <property type="entry name" value="TRANSCRIPTIONAL REGULATORY PROTEIN"/>
    <property type="match status" value="1"/>
</dbReference>
<dbReference type="GO" id="GO:0003677">
    <property type="term" value="F:DNA binding"/>
    <property type="evidence" value="ECO:0007669"/>
    <property type="project" value="UniProtKB-KW"/>
</dbReference>
<dbReference type="PANTHER" id="PTHR33164">
    <property type="entry name" value="TRANSCRIPTIONAL REGULATOR, MARR FAMILY"/>
    <property type="match status" value="1"/>
</dbReference>
<dbReference type="GO" id="GO:0003700">
    <property type="term" value="F:DNA-binding transcription factor activity"/>
    <property type="evidence" value="ECO:0007669"/>
    <property type="project" value="InterPro"/>
</dbReference>
<comment type="caution">
    <text evidence="2">The sequence shown here is derived from an EMBL/GenBank/DDBJ whole genome shotgun (WGS) entry which is preliminary data.</text>
</comment>
<sequence length="168" mass="18332">MPVEDNTDAAAIQRAWLREDPTLPVESIGVITRIWQVAKLLHDDRRRTMRRLGMDEATRDLLATLKRAGEPYALPPGTIAARCGVSAAAITQRVARAVAAGYVTRAGSERDGRGALVTLTALGHRRIDETVGDLLRHEAELVAGLDPAQRDQLAGLLQELLVDLRARE</sequence>
<dbReference type="Proteomes" id="UP000527616">
    <property type="component" value="Unassembled WGS sequence"/>
</dbReference>
<dbReference type="AlphaFoldDB" id="A0A7Z0D871"/>
<gene>
    <name evidence="2" type="ORF">GGQ54_001114</name>
</gene>
<dbReference type="InterPro" id="IPR036388">
    <property type="entry name" value="WH-like_DNA-bd_sf"/>
</dbReference>
<dbReference type="InterPro" id="IPR039422">
    <property type="entry name" value="MarR/SlyA-like"/>
</dbReference>
<dbReference type="InterPro" id="IPR000835">
    <property type="entry name" value="HTH_MarR-typ"/>
</dbReference>
<dbReference type="Pfam" id="PF12802">
    <property type="entry name" value="MarR_2"/>
    <property type="match status" value="1"/>
</dbReference>
<accession>A0A7Z0D871</accession>
<dbReference type="SMART" id="SM00347">
    <property type="entry name" value="HTH_MARR"/>
    <property type="match status" value="1"/>
</dbReference>
<proteinExistence type="predicted"/>
<reference evidence="2 3" key="1">
    <citation type="submission" date="2020-07" db="EMBL/GenBank/DDBJ databases">
        <title>Sequencing the genomes of 1000 actinobacteria strains.</title>
        <authorList>
            <person name="Klenk H.-P."/>
        </authorList>
    </citation>
    <scope>NUCLEOTIDE SEQUENCE [LARGE SCALE GENOMIC DNA]</scope>
    <source>
        <strain evidence="2 3">DSM 103164</strain>
    </source>
</reference>
<keyword evidence="2" id="KW-0238">DNA-binding</keyword>